<dbReference type="PIRSF" id="PIRSF006276">
    <property type="entry name" value="UspA"/>
    <property type="match status" value="1"/>
</dbReference>
<evidence type="ECO:0000256" key="1">
    <source>
        <dbReference type="ARBA" id="ARBA00008791"/>
    </source>
</evidence>
<evidence type="ECO:0000259" key="3">
    <source>
        <dbReference type="Pfam" id="PF00582"/>
    </source>
</evidence>
<dbReference type="InterPro" id="IPR006015">
    <property type="entry name" value="Universal_stress_UspA"/>
</dbReference>
<dbReference type="CDD" id="cd00293">
    <property type="entry name" value="USP-like"/>
    <property type="match status" value="1"/>
</dbReference>
<keyword evidence="5" id="KW-1185">Reference proteome</keyword>
<feature type="domain" description="UspA" evidence="3">
    <location>
        <begin position="3"/>
        <end position="153"/>
    </location>
</feature>
<dbReference type="Pfam" id="PF00582">
    <property type="entry name" value="Usp"/>
    <property type="match status" value="1"/>
</dbReference>
<name>A0ABU1TW99_9BACL</name>
<proteinExistence type="inferred from homology"/>
<dbReference type="Proteomes" id="UP001258181">
    <property type="component" value="Unassembled WGS sequence"/>
</dbReference>
<evidence type="ECO:0000256" key="2">
    <source>
        <dbReference type="PIRNR" id="PIRNR006276"/>
    </source>
</evidence>
<dbReference type="PANTHER" id="PTHR46268:SF6">
    <property type="entry name" value="UNIVERSAL STRESS PROTEIN UP12"/>
    <property type="match status" value="1"/>
</dbReference>
<dbReference type="InterPro" id="IPR006016">
    <property type="entry name" value="UspA"/>
</dbReference>
<accession>A0ABU1TW99</accession>
<comment type="subcellular location">
    <subcellularLocation>
        <location evidence="2">Cytoplasm</location>
    </subcellularLocation>
</comment>
<evidence type="ECO:0000313" key="4">
    <source>
        <dbReference type="EMBL" id="MDR7071493.1"/>
    </source>
</evidence>
<organism evidence="4 5">
    <name type="scientific">Fictibacillus barbaricus</name>
    <dbReference type="NCBI Taxonomy" id="182136"/>
    <lineage>
        <taxon>Bacteria</taxon>
        <taxon>Bacillati</taxon>
        <taxon>Bacillota</taxon>
        <taxon>Bacilli</taxon>
        <taxon>Bacillales</taxon>
        <taxon>Fictibacillaceae</taxon>
        <taxon>Fictibacillus</taxon>
    </lineage>
</organism>
<reference evidence="4 5" key="1">
    <citation type="submission" date="2023-07" db="EMBL/GenBank/DDBJ databases">
        <title>Sorghum-associated microbial communities from plants grown in Nebraska, USA.</title>
        <authorList>
            <person name="Schachtman D."/>
        </authorList>
    </citation>
    <scope>NUCLEOTIDE SEQUENCE [LARGE SCALE GENOMIC DNA]</scope>
    <source>
        <strain evidence="4 5">BE211</strain>
    </source>
</reference>
<gene>
    <name evidence="4" type="ORF">J2X07_000468</name>
</gene>
<sequence length="153" mass="16549">MLYRKILVAIDGSEGSIEALRNGSEIAKNSGAELTLLHVMHESPLPLYGGVYPLSVASTSMVREEVIEAEKAEQTHGEEILHKAQMQVPPEVETRTALLNGAPSDTICAYAERYNIDLIVIGSRGLTGLKKFVLGSVSQKVLHDANVPVLITK</sequence>
<comment type="similarity">
    <text evidence="1 2">Belongs to the universal stress protein A family.</text>
</comment>
<evidence type="ECO:0000313" key="5">
    <source>
        <dbReference type="Proteomes" id="UP001258181"/>
    </source>
</evidence>
<dbReference type="PANTHER" id="PTHR46268">
    <property type="entry name" value="STRESS RESPONSE PROTEIN NHAX"/>
    <property type="match status" value="1"/>
</dbReference>
<comment type="caution">
    <text evidence="4">The sequence shown here is derived from an EMBL/GenBank/DDBJ whole genome shotgun (WGS) entry which is preliminary data.</text>
</comment>
<dbReference type="EMBL" id="JAVDWA010000001">
    <property type="protein sequence ID" value="MDR7071493.1"/>
    <property type="molecule type" value="Genomic_DNA"/>
</dbReference>
<dbReference type="PRINTS" id="PR01438">
    <property type="entry name" value="UNVRSLSTRESS"/>
</dbReference>
<protein>
    <recommendedName>
        <fullName evidence="2">Universal stress protein</fullName>
    </recommendedName>
</protein>
<dbReference type="Gene3D" id="3.40.50.620">
    <property type="entry name" value="HUPs"/>
    <property type="match status" value="1"/>
</dbReference>
<dbReference type="SUPFAM" id="SSF52402">
    <property type="entry name" value="Adenine nucleotide alpha hydrolases-like"/>
    <property type="match status" value="1"/>
</dbReference>
<keyword evidence="2" id="KW-0963">Cytoplasm</keyword>
<dbReference type="InterPro" id="IPR014729">
    <property type="entry name" value="Rossmann-like_a/b/a_fold"/>
</dbReference>